<organism evidence="1 2">
    <name type="scientific">Cladophialophora carrionii</name>
    <dbReference type="NCBI Taxonomy" id="86049"/>
    <lineage>
        <taxon>Eukaryota</taxon>
        <taxon>Fungi</taxon>
        <taxon>Dikarya</taxon>
        <taxon>Ascomycota</taxon>
        <taxon>Pezizomycotina</taxon>
        <taxon>Eurotiomycetes</taxon>
        <taxon>Chaetothyriomycetidae</taxon>
        <taxon>Chaetothyriales</taxon>
        <taxon>Herpotrichiellaceae</taxon>
        <taxon>Cladophialophora</taxon>
    </lineage>
</organism>
<dbReference type="VEuPathDB" id="FungiDB:CLCR_01768"/>
<protein>
    <submittedName>
        <fullName evidence="1">Uncharacterized protein</fullName>
    </submittedName>
</protein>
<dbReference type="Proteomes" id="UP000094526">
    <property type="component" value="Unassembled WGS sequence"/>
</dbReference>
<comment type="caution">
    <text evidence="1">The sequence shown here is derived from an EMBL/GenBank/DDBJ whole genome shotgun (WGS) entry which is preliminary data.</text>
</comment>
<keyword evidence="2" id="KW-1185">Reference proteome</keyword>
<evidence type="ECO:0000313" key="2">
    <source>
        <dbReference type="Proteomes" id="UP000094526"/>
    </source>
</evidence>
<evidence type="ECO:0000313" key="1">
    <source>
        <dbReference type="EMBL" id="OCT45654.1"/>
    </source>
</evidence>
<proteinExistence type="predicted"/>
<sequence>MDIAPGWTLHLDEIAKGTFDAFERRVLNRKYPRVPDARKVTGSRFWQVDENGHHEIYCHLQDETGETGVGATSVDILTGRPSTQSSRVELG</sequence>
<accession>A0A1C1CAV6</accession>
<gene>
    <name evidence="1" type="ORF">CLCR_01768</name>
</gene>
<dbReference type="AlphaFoldDB" id="A0A1C1CAV6"/>
<name>A0A1C1CAV6_9EURO</name>
<reference evidence="2" key="1">
    <citation type="submission" date="2015-07" db="EMBL/GenBank/DDBJ databases">
        <authorList>
            <person name="Teixeira M.M."/>
            <person name="Souza R.C."/>
            <person name="Almeida L.G."/>
            <person name="Vicente V.A."/>
            <person name="de Hoog S."/>
            <person name="Bocca A.L."/>
            <person name="de Almeida S.R."/>
            <person name="Vasconcelos A.T."/>
            <person name="Felipe M.S."/>
        </authorList>
    </citation>
    <scope>NUCLEOTIDE SEQUENCE [LARGE SCALE GENOMIC DNA]</scope>
    <source>
        <strain evidence="2">KSF</strain>
    </source>
</reference>
<dbReference type="EMBL" id="LGRB01000019">
    <property type="protein sequence ID" value="OCT45654.1"/>
    <property type="molecule type" value="Genomic_DNA"/>
</dbReference>